<organism evidence="1 2">
    <name type="scientific">Microcystis aeruginosa Ma_QC_Ch_20071001_S25D</name>
    <dbReference type="NCBI Taxonomy" id="2486250"/>
    <lineage>
        <taxon>Bacteria</taxon>
        <taxon>Bacillati</taxon>
        <taxon>Cyanobacteriota</taxon>
        <taxon>Cyanophyceae</taxon>
        <taxon>Oscillatoriophycideae</taxon>
        <taxon>Chroococcales</taxon>
        <taxon>Microcystaceae</taxon>
        <taxon>Microcystis</taxon>
    </lineage>
</organism>
<proteinExistence type="predicted"/>
<protein>
    <recommendedName>
        <fullName evidence="3">TNase-like domain-containing protein</fullName>
    </recommendedName>
</protein>
<comment type="caution">
    <text evidence="1">The sequence shown here is derived from an EMBL/GenBank/DDBJ whole genome shotgun (WGS) entry which is preliminary data.</text>
</comment>
<dbReference type="Gene3D" id="2.40.50.90">
    <property type="match status" value="1"/>
</dbReference>
<dbReference type="SUPFAM" id="SSF50199">
    <property type="entry name" value="Staphylococcal nuclease"/>
    <property type="match status" value="1"/>
</dbReference>
<reference evidence="1 2" key="1">
    <citation type="submission" date="2019-01" db="EMBL/GenBank/DDBJ databases">
        <title>Coherence of Microcystis species and biogeography revealed through population genomics.</title>
        <authorList>
            <person name="Perez-Carrascal O.M."/>
            <person name="Terrat Y."/>
            <person name="Giani A."/>
            <person name="Fortin N."/>
            <person name="Tromas N."/>
            <person name="Shapiro B.J."/>
        </authorList>
    </citation>
    <scope>NUCLEOTIDE SEQUENCE [LARGE SCALE GENOMIC DNA]</scope>
    <source>
        <strain evidence="1">Ma_QC_Ch_20071001_S25D</strain>
    </source>
</reference>
<evidence type="ECO:0000313" key="2">
    <source>
        <dbReference type="Proteomes" id="UP000316958"/>
    </source>
</evidence>
<evidence type="ECO:0000313" key="1">
    <source>
        <dbReference type="EMBL" id="TRU51138.1"/>
    </source>
</evidence>
<dbReference type="AlphaFoldDB" id="A0A552FWN0"/>
<sequence>MVRNRRPFYGGEDVNLIKGRFTPQFGQPDGDSVRFLANNRRLLFELEGRRPNISRDNGTVQLRFEGIDAIEKGAIKPLSTQAKENMLDLIGYDQNNNPTPKGYILARMVDDSSGRPICFVFAGNTEQEDGDEVFLDANLLRDSVNYRQVLEGYAYPLYYNTLFTQLRQEFNKALAVAKKDKKGYWPSDKTLTGVTVKNKDDLKTIDPIWPKLWRRLEEYFRSADSLAEFIDFLEVKNERIDILSEMEERGLQNIVAVQGNLVKLTESPENIRVVGKAGRRGR</sequence>
<dbReference type="InterPro" id="IPR035437">
    <property type="entry name" value="SNase_OB-fold_sf"/>
</dbReference>
<gene>
    <name evidence="1" type="ORF">EWV57_08375</name>
</gene>
<accession>A0A552FWN0</accession>
<evidence type="ECO:0008006" key="3">
    <source>
        <dbReference type="Google" id="ProtNLM"/>
    </source>
</evidence>
<dbReference type="Proteomes" id="UP000316958">
    <property type="component" value="Unassembled WGS sequence"/>
</dbReference>
<dbReference type="EMBL" id="SFBE01000140">
    <property type="protein sequence ID" value="TRU51138.1"/>
    <property type="molecule type" value="Genomic_DNA"/>
</dbReference>
<name>A0A552FWN0_MICAE</name>